<comment type="caution">
    <text evidence="1">The sequence shown here is derived from an EMBL/GenBank/DDBJ whole genome shotgun (WGS) entry which is preliminary data.</text>
</comment>
<evidence type="ECO:0000313" key="1">
    <source>
        <dbReference type="EMBL" id="CAH1444161.1"/>
    </source>
</evidence>
<dbReference type="AlphaFoldDB" id="A0AAU9P1K8"/>
<dbReference type="EMBL" id="CAKMRJ010005523">
    <property type="protein sequence ID" value="CAH1444161.1"/>
    <property type="molecule type" value="Genomic_DNA"/>
</dbReference>
<reference evidence="1 2" key="1">
    <citation type="submission" date="2022-01" db="EMBL/GenBank/DDBJ databases">
        <authorList>
            <person name="Xiong W."/>
            <person name="Schranz E."/>
        </authorList>
    </citation>
    <scope>NUCLEOTIDE SEQUENCE [LARGE SCALE GENOMIC DNA]</scope>
</reference>
<gene>
    <name evidence="1" type="ORF">LVIROSA_LOCUS30023</name>
</gene>
<keyword evidence="2" id="KW-1185">Reference proteome</keyword>
<name>A0AAU9P1K8_9ASTR</name>
<evidence type="ECO:0000313" key="2">
    <source>
        <dbReference type="Proteomes" id="UP001157418"/>
    </source>
</evidence>
<protein>
    <submittedName>
        <fullName evidence="1">Uncharacterized protein</fullName>
    </submittedName>
</protein>
<proteinExistence type="predicted"/>
<organism evidence="1 2">
    <name type="scientific">Lactuca virosa</name>
    <dbReference type="NCBI Taxonomy" id="75947"/>
    <lineage>
        <taxon>Eukaryota</taxon>
        <taxon>Viridiplantae</taxon>
        <taxon>Streptophyta</taxon>
        <taxon>Embryophyta</taxon>
        <taxon>Tracheophyta</taxon>
        <taxon>Spermatophyta</taxon>
        <taxon>Magnoliopsida</taxon>
        <taxon>eudicotyledons</taxon>
        <taxon>Gunneridae</taxon>
        <taxon>Pentapetalae</taxon>
        <taxon>asterids</taxon>
        <taxon>campanulids</taxon>
        <taxon>Asterales</taxon>
        <taxon>Asteraceae</taxon>
        <taxon>Cichorioideae</taxon>
        <taxon>Cichorieae</taxon>
        <taxon>Lactucinae</taxon>
        <taxon>Lactuca</taxon>
    </lineage>
</organism>
<accession>A0AAU9P1K8</accession>
<sequence length="72" mass="8269">MLVLFTTTVGRRDGFSLTTKHSCETYSRFAKLVVDMENYVENPKGELMGDRKSQMLTPNAHDLEARFLNKKT</sequence>
<dbReference type="Proteomes" id="UP001157418">
    <property type="component" value="Unassembled WGS sequence"/>
</dbReference>